<feature type="binding site" evidence="13">
    <location>
        <position position="286"/>
    </location>
    <ligand>
        <name>Zn(2+)</name>
        <dbReference type="ChEBI" id="CHEBI:29105"/>
        <note>catalytic</note>
    </ligand>
</feature>
<dbReference type="InterPro" id="IPR024079">
    <property type="entry name" value="MetalloPept_cat_dom_sf"/>
</dbReference>
<keyword evidence="5" id="KW-0677">Repeat</keyword>
<reference evidence="21" key="2">
    <citation type="submission" date="2025-08" db="UniProtKB">
        <authorList>
            <consortium name="RefSeq"/>
        </authorList>
    </citation>
    <scope>IDENTIFICATION</scope>
    <source>
        <tissue evidence="21">Whole sample</tissue>
    </source>
</reference>
<feature type="signal peptide" evidence="14">
    <location>
        <begin position="1"/>
        <end position="20"/>
    </location>
</feature>
<dbReference type="PANTHER" id="PTHR23282:SF101">
    <property type="entry name" value="MAM DOMAIN-CONTAINING PROTEIN"/>
    <property type="match status" value="1"/>
</dbReference>
<keyword evidence="7 13" id="KW-0862">Zinc</keyword>
<keyword evidence="9 13" id="KW-0482">Metalloprotease</keyword>
<organism evidence="20 21">
    <name type="scientific">Crassostrea virginica</name>
    <name type="common">Eastern oyster</name>
    <dbReference type="NCBI Taxonomy" id="6565"/>
    <lineage>
        <taxon>Eukaryota</taxon>
        <taxon>Metazoa</taxon>
        <taxon>Spiralia</taxon>
        <taxon>Lophotrochozoa</taxon>
        <taxon>Mollusca</taxon>
        <taxon>Bivalvia</taxon>
        <taxon>Autobranchia</taxon>
        <taxon>Pteriomorphia</taxon>
        <taxon>Ostreida</taxon>
        <taxon>Ostreoidea</taxon>
        <taxon>Ostreidae</taxon>
        <taxon>Crassostrea</taxon>
    </lineage>
</organism>
<dbReference type="RefSeq" id="XP_022288523.1">
    <property type="nucleotide sequence ID" value="XM_022432815.1"/>
</dbReference>
<dbReference type="SUPFAM" id="SSF49854">
    <property type="entry name" value="Spermadhesin, CUB domain"/>
    <property type="match status" value="1"/>
</dbReference>
<dbReference type="GO" id="GO:0004222">
    <property type="term" value="F:metalloendopeptidase activity"/>
    <property type="evidence" value="ECO:0007669"/>
    <property type="project" value="UniProtKB-UniRule"/>
</dbReference>
<dbReference type="KEGG" id="cvn:111100729"/>
<name>A0A8B8ADG0_CRAVI</name>
<comment type="cofactor">
    <cofactor evidence="13 14">
        <name>Zn(2+)</name>
        <dbReference type="ChEBI" id="CHEBI:29105"/>
    </cofactor>
    <text evidence="13 14">Binds 1 zinc ion per subunit.</text>
</comment>
<dbReference type="SUPFAM" id="SSF57184">
    <property type="entry name" value="Growth factor receptor domain"/>
    <property type="match status" value="1"/>
</dbReference>
<accession>A0A8B8ADG0</accession>
<dbReference type="InterPro" id="IPR000998">
    <property type="entry name" value="MAM_dom"/>
</dbReference>
<feature type="chain" id="PRO_5034669242" description="Metalloendopeptidase" evidence="14">
    <location>
        <begin position="21"/>
        <end position="1373"/>
    </location>
</feature>
<evidence type="ECO:0000256" key="13">
    <source>
        <dbReference type="PROSITE-ProRule" id="PRU01211"/>
    </source>
</evidence>
<feature type="active site" evidence="13">
    <location>
        <position position="277"/>
    </location>
</feature>
<dbReference type="CDD" id="cd04280">
    <property type="entry name" value="ZnMc_astacin_like"/>
    <property type="match status" value="1"/>
</dbReference>
<evidence type="ECO:0000256" key="9">
    <source>
        <dbReference type="ARBA" id="ARBA00023049"/>
    </source>
</evidence>
<keyword evidence="4 14" id="KW-0732">Signal</keyword>
<dbReference type="SUPFAM" id="SSF55486">
    <property type="entry name" value="Metalloproteases ('zincins'), catalytic domain"/>
    <property type="match status" value="1"/>
</dbReference>
<dbReference type="SUPFAM" id="SSF49899">
    <property type="entry name" value="Concanavalin A-like lectins/glucanases"/>
    <property type="match status" value="4"/>
</dbReference>
<dbReference type="SMART" id="SM00042">
    <property type="entry name" value="CUB"/>
    <property type="match status" value="1"/>
</dbReference>
<evidence type="ECO:0000256" key="12">
    <source>
        <dbReference type="PROSITE-ProRule" id="PRU00076"/>
    </source>
</evidence>
<feature type="binding site" evidence="13">
    <location>
        <position position="280"/>
    </location>
    <ligand>
        <name>Zn(2+)</name>
        <dbReference type="ChEBI" id="CHEBI:29105"/>
        <note>catalytic</note>
    </ligand>
</feature>
<feature type="domain" description="EGF-like" evidence="17">
    <location>
        <begin position="1173"/>
        <end position="1206"/>
    </location>
</feature>
<dbReference type="SMART" id="SM00181">
    <property type="entry name" value="EGF"/>
    <property type="match status" value="4"/>
</dbReference>
<evidence type="ECO:0000313" key="20">
    <source>
        <dbReference type="Proteomes" id="UP000694844"/>
    </source>
</evidence>
<keyword evidence="3 13" id="KW-0479">Metal-binding</keyword>
<feature type="disulfide bond" evidence="12">
    <location>
        <begin position="552"/>
        <end position="562"/>
    </location>
</feature>
<feature type="domain" description="MAM" evidence="18">
    <location>
        <begin position="818"/>
        <end position="974"/>
    </location>
</feature>
<reference evidence="20" key="1">
    <citation type="submission" date="2024-06" db="UniProtKB">
        <authorList>
            <consortium name="RefSeq"/>
        </authorList>
    </citation>
    <scope>NUCLEOTIDE SEQUENCE [LARGE SCALE GENOMIC DNA]</scope>
</reference>
<evidence type="ECO:0000259" key="18">
    <source>
        <dbReference type="PROSITE" id="PS50060"/>
    </source>
</evidence>
<keyword evidence="2 13" id="KW-0645">Protease</keyword>
<protein>
    <recommendedName>
        <fullName evidence="14">Metalloendopeptidase</fullName>
        <ecNumber evidence="14">3.4.24.-</ecNumber>
    </recommendedName>
</protein>
<gene>
    <name evidence="21" type="primary">LOC111100729</name>
</gene>
<evidence type="ECO:0000259" key="19">
    <source>
        <dbReference type="PROSITE" id="PS51864"/>
    </source>
</evidence>
<dbReference type="Pfam" id="PF00431">
    <property type="entry name" value="CUB"/>
    <property type="match status" value="1"/>
</dbReference>
<dbReference type="InterPro" id="IPR013320">
    <property type="entry name" value="ConA-like_dom_sf"/>
</dbReference>
<evidence type="ECO:0000259" key="17">
    <source>
        <dbReference type="PROSITE" id="PS50026"/>
    </source>
</evidence>
<dbReference type="GO" id="GO:0048589">
    <property type="term" value="P:developmental growth"/>
    <property type="evidence" value="ECO:0007669"/>
    <property type="project" value="UniProtKB-ARBA"/>
</dbReference>
<dbReference type="PROSITE" id="PS50060">
    <property type="entry name" value="MAM_2"/>
    <property type="match status" value="4"/>
</dbReference>
<dbReference type="InterPro" id="IPR009030">
    <property type="entry name" value="Growth_fac_rcpt_cys_sf"/>
</dbReference>
<evidence type="ECO:0000256" key="10">
    <source>
        <dbReference type="ARBA" id="ARBA00023157"/>
    </source>
</evidence>
<dbReference type="PRINTS" id="PR00480">
    <property type="entry name" value="ASTACIN"/>
</dbReference>
<evidence type="ECO:0000313" key="21">
    <source>
        <dbReference type="RefSeq" id="XP_022288523.1"/>
    </source>
</evidence>
<feature type="domain" description="MAM" evidence="18">
    <location>
        <begin position="1213"/>
        <end position="1370"/>
    </location>
</feature>
<dbReference type="Gene3D" id="2.60.120.290">
    <property type="entry name" value="Spermadhesin, CUB domain"/>
    <property type="match status" value="1"/>
</dbReference>
<dbReference type="PANTHER" id="PTHR23282">
    <property type="entry name" value="APICAL ENDOSOMAL GLYCOPROTEIN PRECURSOR"/>
    <property type="match status" value="1"/>
</dbReference>
<evidence type="ECO:0000256" key="5">
    <source>
        <dbReference type="ARBA" id="ARBA00022737"/>
    </source>
</evidence>
<dbReference type="SMART" id="SM00137">
    <property type="entry name" value="MAM"/>
    <property type="match status" value="4"/>
</dbReference>
<dbReference type="Pfam" id="PF01400">
    <property type="entry name" value="Astacin"/>
    <property type="match status" value="1"/>
</dbReference>
<proteinExistence type="predicted"/>
<feature type="region of interest" description="Disordered" evidence="15">
    <location>
        <begin position="745"/>
        <end position="809"/>
    </location>
</feature>
<dbReference type="InterPro" id="IPR000859">
    <property type="entry name" value="CUB_dom"/>
</dbReference>
<dbReference type="SUPFAM" id="SSF57196">
    <property type="entry name" value="EGF/Laminin"/>
    <property type="match status" value="1"/>
</dbReference>
<feature type="disulfide bond" evidence="12">
    <location>
        <begin position="999"/>
        <end position="1008"/>
    </location>
</feature>
<evidence type="ECO:0000256" key="1">
    <source>
        <dbReference type="ARBA" id="ARBA00022536"/>
    </source>
</evidence>
<evidence type="ECO:0000256" key="4">
    <source>
        <dbReference type="ARBA" id="ARBA00022729"/>
    </source>
</evidence>
<dbReference type="GO" id="GO:0016020">
    <property type="term" value="C:membrane"/>
    <property type="evidence" value="ECO:0007669"/>
    <property type="project" value="InterPro"/>
</dbReference>
<evidence type="ECO:0000256" key="8">
    <source>
        <dbReference type="ARBA" id="ARBA00022837"/>
    </source>
</evidence>
<feature type="disulfide bond" evidence="12">
    <location>
        <begin position="1196"/>
        <end position="1205"/>
    </location>
</feature>
<comment type="caution">
    <text evidence="12">Lacks conserved residue(s) required for the propagation of feature annotation.</text>
</comment>
<dbReference type="PROSITE" id="PS00022">
    <property type="entry name" value="EGF_1"/>
    <property type="match status" value="3"/>
</dbReference>
<dbReference type="InterPro" id="IPR001506">
    <property type="entry name" value="Peptidase_M12A"/>
</dbReference>
<feature type="binding site" evidence="13">
    <location>
        <position position="276"/>
    </location>
    <ligand>
        <name>Zn(2+)</name>
        <dbReference type="ChEBI" id="CHEBI:29105"/>
        <note>catalytic</note>
    </ligand>
</feature>
<dbReference type="GO" id="GO:0006508">
    <property type="term" value="P:proteolysis"/>
    <property type="evidence" value="ECO:0007669"/>
    <property type="project" value="UniProtKB-KW"/>
</dbReference>
<dbReference type="CDD" id="cd00054">
    <property type="entry name" value="EGF_CA"/>
    <property type="match status" value="3"/>
</dbReference>
<evidence type="ECO:0000256" key="11">
    <source>
        <dbReference type="ARBA" id="ARBA00023180"/>
    </source>
</evidence>
<dbReference type="OrthoDB" id="412155at2759"/>
<dbReference type="Gene3D" id="2.10.25.10">
    <property type="entry name" value="Laminin"/>
    <property type="match status" value="3"/>
</dbReference>
<feature type="disulfide bond" evidence="12">
    <location>
        <begin position="574"/>
        <end position="583"/>
    </location>
</feature>
<feature type="domain" description="EGF-like" evidence="17">
    <location>
        <begin position="973"/>
        <end position="1009"/>
    </location>
</feature>
<dbReference type="GO" id="GO:0005509">
    <property type="term" value="F:calcium ion binding"/>
    <property type="evidence" value="ECO:0007669"/>
    <property type="project" value="InterPro"/>
</dbReference>
<dbReference type="CDD" id="cd00041">
    <property type="entry name" value="CUB"/>
    <property type="match status" value="1"/>
</dbReference>
<dbReference type="Gene3D" id="3.40.390.10">
    <property type="entry name" value="Collagenase (Catalytic Domain)"/>
    <property type="match status" value="1"/>
</dbReference>
<dbReference type="InterPro" id="IPR051560">
    <property type="entry name" value="MAM_domain-containing"/>
</dbReference>
<keyword evidence="10 12" id="KW-1015">Disulfide bond</keyword>
<keyword evidence="20" id="KW-1185">Reference proteome</keyword>
<evidence type="ECO:0000256" key="14">
    <source>
        <dbReference type="RuleBase" id="RU361183"/>
    </source>
</evidence>
<evidence type="ECO:0000259" key="16">
    <source>
        <dbReference type="PROSITE" id="PS01180"/>
    </source>
</evidence>
<dbReference type="PROSITE" id="PS50026">
    <property type="entry name" value="EGF_3"/>
    <property type="match status" value="3"/>
</dbReference>
<feature type="domain" description="CUB" evidence="16">
    <location>
        <begin position="424"/>
        <end position="548"/>
    </location>
</feature>
<dbReference type="Pfam" id="PF00008">
    <property type="entry name" value="EGF"/>
    <property type="match status" value="3"/>
</dbReference>
<dbReference type="PROSITE" id="PS01180">
    <property type="entry name" value="CUB"/>
    <property type="match status" value="1"/>
</dbReference>
<dbReference type="CDD" id="cd06263">
    <property type="entry name" value="MAM"/>
    <property type="match status" value="4"/>
</dbReference>
<dbReference type="SMART" id="SM00179">
    <property type="entry name" value="EGF_CA"/>
    <property type="match status" value="3"/>
</dbReference>
<dbReference type="GeneID" id="111100729"/>
<feature type="domain" description="MAM" evidence="18">
    <location>
        <begin position="1015"/>
        <end position="1176"/>
    </location>
</feature>
<dbReference type="Proteomes" id="UP000694844">
    <property type="component" value="Chromosome 1"/>
</dbReference>
<feature type="domain" description="EGF-like" evidence="17">
    <location>
        <begin position="548"/>
        <end position="584"/>
    </location>
</feature>
<dbReference type="InterPro" id="IPR035914">
    <property type="entry name" value="Sperma_CUB_dom_sf"/>
</dbReference>
<dbReference type="SMART" id="SM00235">
    <property type="entry name" value="ZnMc"/>
    <property type="match status" value="1"/>
</dbReference>
<keyword evidence="6 13" id="KW-0378">Hydrolase</keyword>
<dbReference type="PROSITE" id="PS51864">
    <property type="entry name" value="ASTACIN"/>
    <property type="match status" value="1"/>
</dbReference>
<dbReference type="InterPro" id="IPR001881">
    <property type="entry name" value="EGF-like_Ca-bd_dom"/>
</dbReference>
<evidence type="ECO:0000256" key="3">
    <source>
        <dbReference type="ARBA" id="ARBA00022723"/>
    </source>
</evidence>
<dbReference type="Pfam" id="PF00629">
    <property type="entry name" value="MAM"/>
    <property type="match status" value="4"/>
</dbReference>
<dbReference type="FunFam" id="2.10.25.10:FF:000508">
    <property type="entry name" value="Eyes shut homolog"/>
    <property type="match status" value="1"/>
</dbReference>
<dbReference type="EC" id="3.4.24.-" evidence="14"/>
<keyword evidence="1 12" id="KW-0245">EGF-like domain</keyword>
<dbReference type="PROSITE" id="PS01186">
    <property type="entry name" value="EGF_2"/>
    <property type="match status" value="3"/>
</dbReference>
<evidence type="ECO:0000256" key="15">
    <source>
        <dbReference type="SAM" id="MobiDB-lite"/>
    </source>
</evidence>
<evidence type="ECO:0000256" key="6">
    <source>
        <dbReference type="ARBA" id="ARBA00022801"/>
    </source>
</evidence>
<evidence type="ECO:0000256" key="7">
    <source>
        <dbReference type="ARBA" id="ARBA00022833"/>
    </source>
</evidence>
<feature type="domain" description="MAM" evidence="18">
    <location>
        <begin position="592"/>
        <end position="743"/>
    </location>
</feature>
<dbReference type="InterPro" id="IPR006026">
    <property type="entry name" value="Peptidase_Metallo"/>
</dbReference>
<dbReference type="InterPro" id="IPR034035">
    <property type="entry name" value="Astacin-like_dom"/>
</dbReference>
<keyword evidence="11" id="KW-0325">Glycoprotein</keyword>
<feature type="domain" description="Peptidase M12A" evidence="19">
    <location>
        <begin position="176"/>
        <end position="377"/>
    </location>
</feature>
<keyword evidence="8" id="KW-0106">Calcium</keyword>
<dbReference type="GO" id="GO:0008270">
    <property type="term" value="F:zinc ion binding"/>
    <property type="evidence" value="ECO:0007669"/>
    <property type="project" value="UniProtKB-UniRule"/>
</dbReference>
<evidence type="ECO:0000256" key="2">
    <source>
        <dbReference type="ARBA" id="ARBA00022670"/>
    </source>
</evidence>
<feature type="compositionally biased region" description="Low complexity" evidence="15">
    <location>
        <begin position="747"/>
        <end position="809"/>
    </location>
</feature>
<dbReference type="InterPro" id="IPR000742">
    <property type="entry name" value="EGF"/>
</dbReference>
<dbReference type="Gene3D" id="2.60.120.200">
    <property type="match status" value="4"/>
</dbReference>
<sequence length="1373" mass="149039">MGFLGTLLWTSFVFNVLANAGPTITQDNRVIGKREARLMLNELRKRHEMHVMKRSTANKFEIENSKLDLNLIARVLKDLEEEEERDPEKINTTPKPAVDGDKLIQEALKGNVDPNSEIVDLIESMFVDEGFKHNQHPSGIGKIASRKGKVYGDEHDGHRLTKEQLDELNHVDEGKRNFRKSASLWNEKIIPYTIDSSLSSNQAYVDTINKAIKQFDDYTCLKWVPRGSAGATVSYGSYIEFFSGSGCWSYVGRVFDAKQQISLKAPGCVSVSTTIHEMAHAIGQMHEQSRSDRDNHVTMLWSNIQGGRSNNNMAKTDTHDYNPYDYESVLQYSLTSFSIDGGPAMEFKDRRLDFLADSATGLMFYDIQDITDAYDCTVPCKGPKGDQPLKQCQNGGFVLHTCNCHCPGGLTGTLCETVVTDPVCGPGILNLADGESRNITSPNFNNGGPYPTGKTCVWLIKVPTGKFVQMTINEMDLTTKNGACDHWLEIQYNLIGQTGPRRCGKLTSSEVYTTSRYGTSQMMLLKFDSAFGATASAGKGFSLTVSAIGLGCQATPCVHGTCSDSQNGGYTCSCELGFTGKNCEVYAKSGDISCGFEDDKCLLRNSPSNKYDWTRHTGSTPSSYTGPSSSKTGSVYLYAESSYPVTTGSKFHFETPYLEAGPRCLTFWYHMYGSSMGSLNVLRNDTQVWTRSGDQGNSWHRAEIDIGTVGANYRVTFEAVRGSNYTSDIAIDDVILTSLACGSSTDAPTTQAPTTKAPTTLAPTTKTPTTQALTTKAPTTQNPTTKTTTTQAPTTRAPTTTTSTAHPGTLPTAGPAILSCTFEPNTDCFLADVVGSDNFNWSIRKEETPSYDTGPDTAIEGSYYAYIEVSGGTLGDQAILESQPIQMHSGSVCLTFAYHMYGQDIGTLEVMYEKYSYFYMMGDQGKQWRREKITLTSTDYTMNHKIQFKATRGDGYRGDIAVDDIRVTDGQCLVSCSDQPCGQNAVCIPDPSDGYKCECPAGYSGVDCDTVIGQVNCTFEDGEVCFLQNSKMDDFDWTFNSGNTPSFDTGPSAASEGTKYVYIEASGKMSGDVASLRSSANFEAGNRCLVFDYHMYGDGMGTLRVLKESGDGTTTELFKRTGQQNSSPTGWKTTSIDVYHSTTDSIVFDGSGGSSYRGDIAIDNIRYIPGNCGCETKVCLNGGTCLKTENGGLCSCSAGYSGSRCETVEGTIATCTFDGDASSCFLKNINGDNMDWTFRSGSTPSYGTGPGKSPGGMYAYVEASGQQYGSKAMLSSEAASLATTGPACLSFFYNMYGTSMGTLNVWAGDRSQEKKVWTLSGNQGDAWTSAQVDVPTSDDLVIIFEGICGNGYKSDIVIDTVRLLDKPCTAPSA</sequence>